<dbReference type="Proteomes" id="UP000002038">
    <property type="component" value="Unassembled WGS sequence"/>
</dbReference>
<feature type="region of interest" description="Disordered" evidence="1">
    <location>
        <begin position="1"/>
        <end position="25"/>
    </location>
</feature>
<dbReference type="AlphaFoldDB" id="A0A179U9C9"/>
<organism evidence="2 3">
    <name type="scientific">Blastomyces gilchristii (strain SLH14081)</name>
    <name type="common">Blastomyces dermatitidis</name>
    <dbReference type="NCBI Taxonomy" id="559298"/>
    <lineage>
        <taxon>Eukaryota</taxon>
        <taxon>Fungi</taxon>
        <taxon>Dikarya</taxon>
        <taxon>Ascomycota</taxon>
        <taxon>Pezizomycotina</taxon>
        <taxon>Eurotiomycetes</taxon>
        <taxon>Eurotiomycetidae</taxon>
        <taxon>Onygenales</taxon>
        <taxon>Ajellomycetaceae</taxon>
        <taxon>Blastomyces</taxon>
    </lineage>
</organism>
<name>A0A179U9C9_BLAGS</name>
<dbReference type="RefSeq" id="XP_002628221.1">
    <property type="nucleotide sequence ID" value="XM_002628175.1"/>
</dbReference>
<gene>
    <name evidence="2" type="ORF">BDBG_01129</name>
</gene>
<proteinExistence type="predicted"/>
<dbReference type="EMBL" id="GG657449">
    <property type="protein sequence ID" value="OAT04605.1"/>
    <property type="molecule type" value="Genomic_DNA"/>
</dbReference>
<sequence length="146" mass="16134">MLFQRGQPKDSEHVDQMQNPGNLETGGKPLVGVIFFFASQMSRNIQTARIPSGVEPSSHSQSEPPKVHRLDNFLSEVQEHAHASPLVTKFETIPIEMAPPSRPRETTRDAMHDTHAVACQFQEQTGMAGMDSDEIIVGFHVEDGEG</sequence>
<evidence type="ECO:0000256" key="1">
    <source>
        <dbReference type="SAM" id="MobiDB-lite"/>
    </source>
</evidence>
<evidence type="ECO:0000313" key="2">
    <source>
        <dbReference type="EMBL" id="OAT04605.1"/>
    </source>
</evidence>
<keyword evidence="3" id="KW-1185">Reference proteome</keyword>
<protein>
    <submittedName>
        <fullName evidence="2">Uncharacterized protein</fullName>
    </submittedName>
</protein>
<dbReference type="GeneID" id="8507524"/>
<dbReference type="VEuPathDB" id="FungiDB:BDBG_01129"/>
<accession>A0A179U9C9</accession>
<reference evidence="3" key="1">
    <citation type="journal article" date="2015" name="PLoS Genet.">
        <title>The dynamic genome and transcriptome of the human fungal pathogen Blastomyces and close relative Emmonsia.</title>
        <authorList>
            <person name="Munoz J.F."/>
            <person name="Gauthier G.M."/>
            <person name="Desjardins C.A."/>
            <person name="Gallo J.E."/>
            <person name="Holder J."/>
            <person name="Sullivan T.D."/>
            <person name="Marty A.J."/>
            <person name="Carmen J.C."/>
            <person name="Chen Z."/>
            <person name="Ding L."/>
            <person name="Gujja S."/>
            <person name="Magrini V."/>
            <person name="Misas E."/>
            <person name="Mitreva M."/>
            <person name="Priest M."/>
            <person name="Saif S."/>
            <person name="Whiston E.A."/>
            <person name="Young S."/>
            <person name="Zeng Q."/>
            <person name="Goldman W.E."/>
            <person name="Mardis E.R."/>
            <person name="Taylor J.W."/>
            <person name="McEwen J.G."/>
            <person name="Clay O.K."/>
            <person name="Klein B.S."/>
            <person name="Cuomo C.A."/>
        </authorList>
    </citation>
    <scope>NUCLEOTIDE SEQUENCE [LARGE SCALE GENOMIC DNA]</scope>
    <source>
        <strain evidence="3">SLH14081</strain>
    </source>
</reference>
<dbReference type="KEGG" id="bgh:BDBG_01129"/>
<evidence type="ECO:0000313" key="3">
    <source>
        <dbReference type="Proteomes" id="UP000002038"/>
    </source>
</evidence>
<dbReference type="OrthoDB" id="4223044at2759"/>